<proteinExistence type="predicted"/>
<protein>
    <submittedName>
        <fullName evidence="1">Uncharacterized protein</fullName>
    </submittedName>
</protein>
<dbReference type="EMBL" id="JAHLQT010011632">
    <property type="protein sequence ID" value="KAG7171919.1"/>
    <property type="molecule type" value="Genomic_DNA"/>
</dbReference>
<comment type="caution">
    <text evidence="1">The sequence shown here is derived from an EMBL/GenBank/DDBJ whole genome shotgun (WGS) entry which is preliminary data.</text>
</comment>
<dbReference type="Proteomes" id="UP000747542">
    <property type="component" value="Unassembled WGS sequence"/>
</dbReference>
<organism evidence="1 2">
    <name type="scientific">Homarus americanus</name>
    <name type="common">American lobster</name>
    <dbReference type="NCBI Taxonomy" id="6706"/>
    <lineage>
        <taxon>Eukaryota</taxon>
        <taxon>Metazoa</taxon>
        <taxon>Ecdysozoa</taxon>
        <taxon>Arthropoda</taxon>
        <taxon>Crustacea</taxon>
        <taxon>Multicrustacea</taxon>
        <taxon>Malacostraca</taxon>
        <taxon>Eumalacostraca</taxon>
        <taxon>Eucarida</taxon>
        <taxon>Decapoda</taxon>
        <taxon>Pleocyemata</taxon>
        <taxon>Astacidea</taxon>
        <taxon>Nephropoidea</taxon>
        <taxon>Nephropidae</taxon>
        <taxon>Homarus</taxon>
    </lineage>
</organism>
<name>A0A8J5N2H0_HOMAM</name>
<sequence>MNANISSHFQFDDGVHRQYNYRSLVAVHRLELFFCDPLNIRVPQELC</sequence>
<evidence type="ECO:0000313" key="1">
    <source>
        <dbReference type="EMBL" id="KAG7171919.1"/>
    </source>
</evidence>
<accession>A0A8J5N2H0</accession>
<dbReference type="AlphaFoldDB" id="A0A8J5N2H0"/>
<gene>
    <name evidence="1" type="ORF">Hamer_G000860</name>
</gene>
<keyword evidence="2" id="KW-1185">Reference proteome</keyword>
<evidence type="ECO:0000313" key="2">
    <source>
        <dbReference type="Proteomes" id="UP000747542"/>
    </source>
</evidence>
<reference evidence="1" key="1">
    <citation type="journal article" date="2021" name="Sci. Adv.">
        <title>The American lobster genome reveals insights on longevity, neural, and immune adaptations.</title>
        <authorList>
            <person name="Polinski J.M."/>
            <person name="Zimin A.V."/>
            <person name="Clark K.F."/>
            <person name="Kohn A.B."/>
            <person name="Sadowski N."/>
            <person name="Timp W."/>
            <person name="Ptitsyn A."/>
            <person name="Khanna P."/>
            <person name="Romanova D.Y."/>
            <person name="Williams P."/>
            <person name="Greenwood S.J."/>
            <person name="Moroz L.L."/>
            <person name="Walt D.R."/>
            <person name="Bodnar A.G."/>
        </authorList>
    </citation>
    <scope>NUCLEOTIDE SEQUENCE</scope>
    <source>
        <strain evidence="1">GMGI-L3</strain>
    </source>
</reference>